<reference evidence="5" key="1">
    <citation type="submission" date="2015-09" db="EMBL/GenBank/DDBJ databases">
        <authorList>
            <person name="Daims H."/>
        </authorList>
    </citation>
    <scope>NUCLEOTIDE SEQUENCE [LARGE SCALE GENOMIC DNA]</scope>
</reference>
<organism evidence="4 5">
    <name type="scientific">Candidatus Nitrospira inopinata</name>
    <dbReference type="NCBI Taxonomy" id="1715989"/>
    <lineage>
        <taxon>Bacteria</taxon>
        <taxon>Pseudomonadati</taxon>
        <taxon>Nitrospirota</taxon>
        <taxon>Nitrospiria</taxon>
        <taxon>Nitrospirales</taxon>
        <taxon>Nitrospiraceae</taxon>
        <taxon>Nitrospira</taxon>
    </lineage>
</organism>
<keyword evidence="5" id="KW-1185">Reference proteome</keyword>
<dbReference type="Proteomes" id="UP000066284">
    <property type="component" value="Chromosome 1"/>
</dbReference>
<dbReference type="NCBIfam" id="TIGR01898">
    <property type="entry name" value="cas_TM1791_cmr6"/>
    <property type="match status" value="1"/>
</dbReference>
<evidence type="ECO:0000313" key="5">
    <source>
        <dbReference type="Proteomes" id="UP000066284"/>
    </source>
</evidence>
<protein>
    <submittedName>
        <fullName evidence="4">CRISPR type III-B/RAMP module RAMP protein Cmr6</fullName>
    </submittedName>
</protein>
<dbReference type="Pfam" id="PF03787">
    <property type="entry name" value="RAMPs"/>
    <property type="match status" value="1"/>
</dbReference>
<dbReference type="PANTHER" id="PTHR39965">
    <property type="entry name" value="CRISPR SYSTEM CMR SUBUNIT CMR6"/>
    <property type="match status" value="1"/>
</dbReference>
<evidence type="ECO:0000313" key="4">
    <source>
        <dbReference type="EMBL" id="CUQ66013.1"/>
    </source>
</evidence>
<evidence type="ECO:0000256" key="2">
    <source>
        <dbReference type="SAM" id="MobiDB-lite"/>
    </source>
</evidence>
<dbReference type="KEGG" id="nio:NITINOP_1038"/>
<keyword evidence="1" id="KW-0051">Antiviral defense</keyword>
<accession>A0A0S4KRP8</accession>
<feature type="region of interest" description="Disordered" evidence="2">
    <location>
        <begin position="338"/>
        <end position="364"/>
    </location>
</feature>
<evidence type="ECO:0000259" key="3">
    <source>
        <dbReference type="Pfam" id="PF03787"/>
    </source>
</evidence>
<dbReference type="STRING" id="1715989.NITINOP_1038"/>
<dbReference type="RefSeq" id="WP_062483748.1">
    <property type="nucleotide sequence ID" value="NZ_LN885086.1"/>
</dbReference>
<proteinExistence type="predicted"/>
<dbReference type="OrthoDB" id="9813956at2"/>
<name>A0A0S4KRP8_9BACT</name>
<feature type="domain" description="CRISPR type III-associated protein" evidence="3">
    <location>
        <begin position="108"/>
        <end position="328"/>
    </location>
</feature>
<dbReference type="GO" id="GO:0051607">
    <property type="term" value="P:defense response to virus"/>
    <property type="evidence" value="ECO:0007669"/>
    <property type="project" value="UniProtKB-KW"/>
</dbReference>
<dbReference type="InterPro" id="IPR010172">
    <property type="entry name" value="CRISPR-assoc_prot_TM1791"/>
</dbReference>
<dbReference type="InterPro" id="IPR005537">
    <property type="entry name" value="RAMP_III_fam"/>
</dbReference>
<dbReference type="AlphaFoldDB" id="A0A0S4KRP8"/>
<dbReference type="PANTHER" id="PTHR39965:SF1">
    <property type="entry name" value="CRISPR SYSTEM CMR SUBUNIT CMR6"/>
    <property type="match status" value="1"/>
</dbReference>
<evidence type="ECO:0000256" key="1">
    <source>
        <dbReference type="ARBA" id="ARBA00023118"/>
    </source>
</evidence>
<dbReference type="EMBL" id="LN885086">
    <property type="protein sequence ID" value="CUQ66013.1"/>
    <property type="molecule type" value="Genomic_DNA"/>
</dbReference>
<sequence>MPIAAVPAYLGNDFNDASPALRFGMYLKLWGINRRTKALLWTTHDVDHEVRGQDRREREVRCENKTDALKQSSRLTERDKAANTSLVSRQFCGAAFLPPARLLRLDATATAPFTTGLGNEHPLENGFAFLNPYGLPYLPGSGVKGVLRQAAQELANGQWDSSQGWSADPYWKMNVGTAKDPRWLELSMLDVLFGRETPAGDPDHVRGALSFWDVIPQIAGDSLMVEIMTPHQSHYYQKKAQAGSTTPHDSGQPNPICFLTVPPGSRFTFHVVCDEQHLKRLTSNKKEKAPDLLAEGETHWKKLLESAFQHAFQWLGFGAKTAVGYGAMQAVESAASTPTLAQQGTTPATAPQPKSATPSVQSKEEQWTNVMLTYSKGGGGMITVSGSAGKAEARGAQAQSILKSLTPEQAKRLEKKGSLTNLTVLVEIEGNLRTVKAVVPEASTH</sequence>
<gene>
    <name evidence="4" type="ORF">NITINOP_1038</name>
</gene>